<accession>A0A1D8AYC4</accession>
<dbReference type="Pfam" id="PF13692">
    <property type="entry name" value="Glyco_trans_1_4"/>
    <property type="match status" value="1"/>
</dbReference>
<evidence type="ECO:0000313" key="2">
    <source>
        <dbReference type="Proteomes" id="UP000095228"/>
    </source>
</evidence>
<proteinExistence type="predicted"/>
<evidence type="ECO:0000313" key="1">
    <source>
        <dbReference type="EMBL" id="AOS45888.1"/>
    </source>
</evidence>
<name>A0A1D8AYC4_9BACT</name>
<gene>
    <name evidence="1" type="ORF">Verru16b_02979</name>
</gene>
<dbReference type="AlphaFoldDB" id="A0A1D8AYC4"/>
<reference evidence="1 2" key="1">
    <citation type="submission" date="2016-06" db="EMBL/GenBank/DDBJ databases">
        <title>Three novel species with peptidoglycan cell walls form the new genus Lacunisphaera gen. nov. in the family Opitutaceae of the verrucomicrobial subdivision 4.</title>
        <authorList>
            <person name="Rast P."/>
            <person name="Gloeckner I."/>
            <person name="Jogler M."/>
            <person name="Boedeker C."/>
            <person name="Jeske O."/>
            <person name="Wiegand S."/>
            <person name="Reinhardt R."/>
            <person name="Schumann P."/>
            <person name="Rohde M."/>
            <person name="Spring S."/>
            <person name="Gloeckner F.O."/>
            <person name="Jogler C."/>
        </authorList>
    </citation>
    <scope>NUCLEOTIDE SEQUENCE [LARGE SCALE GENOMIC DNA]</scope>
    <source>
        <strain evidence="1 2">IG16b</strain>
    </source>
</reference>
<organism evidence="1 2">
    <name type="scientific">Lacunisphaera limnophila</name>
    <dbReference type="NCBI Taxonomy" id="1838286"/>
    <lineage>
        <taxon>Bacteria</taxon>
        <taxon>Pseudomonadati</taxon>
        <taxon>Verrucomicrobiota</taxon>
        <taxon>Opitutia</taxon>
        <taxon>Opitutales</taxon>
        <taxon>Opitutaceae</taxon>
        <taxon>Lacunisphaera</taxon>
    </lineage>
</organism>
<sequence length="383" mass="42252">MSDKSLAPLVVTICHESPWRLSGGGVETKAKLALLSSAGMRSVPVVWQWSHEKPYSGDSTILMRKRTAWEAPLAHVLKPSPIAVRVVAIDDVRKLAARIQDGSSPAARRIVVCDGLHGIDLAHALAGALNARLVYRSHNIEAHHRQIQIWLGSRFSPVNLLNALKFSRWDKWAREVADITAEICEEDIAWEKQWMAGKRVVVPPIIPKAGDIDKLSYQCDIAFVGSLDNAINVEGLRFLSAELMRNYPHLRLGVFGAASERSIAYWRSRLPDCLFIPNFNNFNDIIELAPVVVNPVLRSSGVNIKTYEALANGALVVATKAGQRGCKQARAIGQLFDLGSTDLNEIVARAKRDGIQGVRARRKRFQDTIAGPAEAAYLSLFNE</sequence>
<dbReference type="SUPFAM" id="SSF53756">
    <property type="entry name" value="UDP-Glycosyltransferase/glycogen phosphorylase"/>
    <property type="match status" value="1"/>
</dbReference>
<dbReference type="KEGG" id="obg:Verru16b_02979"/>
<dbReference type="EMBL" id="CP016094">
    <property type="protein sequence ID" value="AOS45888.1"/>
    <property type="molecule type" value="Genomic_DNA"/>
</dbReference>
<evidence type="ECO:0008006" key="3">
    <source>
        <dbReference type="Google" id="ProtNLM"/>
    </source>
</evidence>
<dbReference type="Gene3D" id="3.40.50.2000">
    <property type="entry name" value="Glycogen Phosphorylase B"/>
    <property type="match status" value="1"/>
</dbReference>
<protein>
    <recommendedName>
        <fullName evidence="3">Glycosyl transferases group 1</fullName>
    </recommendedName>
</protein>
<dbReference type="STRING" id="1838286.Verru16b_02979"/>
<dbReference type="Proteomes" id="UP000095228">
    <property type="component" value="Chromosome"/>
</dbReference>
<keyword evidence="2" id="KW-1185">Reference proteome</keyword>